<organism evidence="1 2">
    <name type="scientific">Vermiconidia calcicola</name>
    <dbReference type="NCBI Taxonomy" id="1690605"/>
    <lineage>
        <taxon>Eukaryota</taxon>
        <taxon>Fungi</taxon>
        <taxon>Dikarya</taxon>
        <taxon>Ascomycota</taxon>
        <taxon>Pezizomycotina</taxon>
        <taxon>Dothideomycetes</taxon>
        <taxon>Dothideomycetidae</taxon>
        <taxon>Mycosphaerellales</taxon>
        <taxon>Extremaceae</taxon>
        <taxon>Vermiconidia</taxon>
    </lineage>
</organism>
<accession>A0ACC3NMY4</accession>
<dbReference type="Proteomes" id="UP001281147">
    <property type="component" value="Unassembled WGS sequence"/>
</dbReference>
<comment type="caution">
    <text evidence="1">The sequence shown here is derived from an EMBL/GenBank/DDBJ whole genome shotgun (WGS) entry which is preliminary data.</text>
</comment>
<dbReference type="EMBL" id="JAUTXU010000026">
    <property type="protein sequence ID" value="KAK3719465.1"/>
    <property type="molecule type" value="Genomic_DNA"/>
</dbReference>
<keyword evidence="2" id="KW-1185">Reference proteome</keyword>
<gene>
    <name evidence="1" type="ORF">LTR37_004323</name>
</gene>
<reference evidence="1" key="1">
    <citation type="submission" date="2023-07" db="EMBL/GenBank/DDBJ databases">
        <title>Black Yeasts Isolated from many extreme environments.</title>
        <authorList>
            <person name="Coleine C."/>
            <person name="Stajich J.E."/>
            <person name="Selbmann L."/>
        </authorList>
    </citation>
    <scope>NUCLEOTIDE SEQUENCE</scope>
    <source>
        <strain evidence="1">CCFEE 5714</strain>
    </source>
</reference>
<evidence type="ECO:0000313" key="2">
    <source>
        <dbReference type="Proteomes" id="UP001281147"/>
    </source>
</evidence>
<evidence type="ECO:0000313" key="1">
    <source>
        <dbReference type="EMBL" id="KAK3719465.1"/>
    </source>
</evidence>
<sequence length="325" mass="36211">MIQSANIVAFAAKLTFTLAATFTRLSLISFYYRLIKDSGVKWFSWVLHASMAYTIAVCVTFVALTIWLCSPVESYWIFPPIEGHCLSEGKTMLGGGIINSVSDLLTTVLPIPLVMRLQMPLKQRIGVCVLLCLGMIVTIAGAIRTYYSWKSLLDSWDETWYAYPLWIAAAVELDLGLICSCAPAWKALLQNPIKQLSSKLSSLRSSQSNSPNSSAAAKPTSFNPLRSLPWFQVTRFDFQRTQYDGDEFPLQDLEKAAGIKQEIQQEAGATDLRRREETARPATPSLQIHMRQSLDQSSTRLGESPVQPSEWLSEGSPKKSSPRYG</sequence>
<name>A0ACC3NMY4_9PEZI</name>
<proteinExistence type="predicted"/>
<protein>
    <submittedName>
        <fullName evidence="1">Uncharacterized protein</fullName>
    </submittedName>
</protein>